<organism evidence="1 2">
    <name type="scientific">Stylosanthes scabra</name>
    <dbReference type="NCBI Taxonomy" id="79078"/>
    <lineage>
        <taxon>Eukaryota</taxon>
        <taxon>Viridiplantae</taxon>
        <taxon>Streptophyta</taxon>
        <taxon>Embryophyta</taxon>
        <taxon>Tracheophyta</taxon>
        <taxon>Spermatophyta</taxon>
        <taxon>Magnoliopsida</taxon>
        <taxon>eudicotyledons</taxon>
        <taxon>Gunneridae</taxon>
        <taxon>Pentapetalae</taxon>
        <taxon>rosids</taxon>
        <taxon>fabids</taxon>
        <taxon>Fabales</taxon>
        <taxon>Fabaceae</taxon>
        <taxon>Papilionoideae</taxon>
        <taxon>50 kb inversion clade</taxon>
        <taxon>dalbergioids sensu lato</taxon>
        <taxon>Dalbergieae</taxon>
        <taxon>Pterocarpus clade</taxon>
        <taxon>Stylosanthes</taxon>
    </lineage>
</organism>
<sequence>ISYTFHNKPVFAAALKQELSTSPAMVFAGKFLDATSLVSHILFVDQPIGTSFYYTSDDGDTDIRHDEVSVGHDLMTSCRLFNSFFAWTRLVILNEPLILNIFFNPNGHAEKKKKNGRAK</sequence>
<name>A0ABU6YDM7_9FABA</name>
<protein>
    <submittedName>
        <fullName evidence="1">Uncharacterized protein</fullName>
    </submittedName>
</protein>
<evidence type="ECO:0000313" key="1">
    <source>
        <dbReference type="EMBL" id="MED6207996.1"/>
    </source>
</evidence>
<accession>A0ABU6YDM7</accession>
<dbReference type="Proteomes" id="UP001341840">
    <property type="component" value="Unassembled WGS sequence"/>
</dbReference>
<gene>
    <name evidence="1" type="ORF">PIB30_040845</name>
</gene>
<comment type="caution">
    <text evidence="1">The sequence shown here is derived from an EMBL/GenBank/DDBJ whole genome shotgun (WGS) entry which is preliminary data.</text>
</comment>
<keyword evidence="2" id="KW-1185">Reference proteome</keyword>
<proteinExistence type="predicted"/>
<reference evidence="1 2" key="1">
    <citation type="journal article" date="2023" name="Plants (Basel)">
        <title>Bridging the Gap: Combining Genomics and Transcriptomics Approaches to Understand Stylosanthes scabra, an Orphan Legume from the Brazilian Caatinga.</title>
        <authorList>
            <person name="Ferreira-Neto J.R.C."/>
            <person name="da Silva M.D."/>
            <person name="Binneck E."/>
            <person name="de Melo N.F."/>
            <person name="da Silva R.H."/>
            <person name="de Melo A.L.T.M."/>
            <person name="Pandolfi V."/>
            <person name="Bustamante F.O."/>
            <person name="Brasileiro-Vidal A.C."/>
            <person name="Benko-Iseppon A.M."/>
        </authorList>
    </citation>
    <scope>NUCLEOTIDE SEQUENCE [LARGE SCALE GENOMIC DNA]</scope>
    <source>
        <tissue evidence="1">Leaves</tissue>
    </source>
</reference>
<dbReference type="EMBL" id="JASCZI010241878">
    <property type="protein sequence ID" value="MED6207996.1"/>
    <property type="molecule type" value="Genomic_DNA"/>
</dbReference>
<evidence type="ECO:0000313" key="2">
    <source>
        <dbReference type="Proteomes" id="UP001341840"/>
    </source>
</evidence>
<feature type="non-terminal residue" evidence="1">
    <location>
        <position position="1"/>
    </location>
</feature>